<evidence type="ECO:0000313" key="2">
    <source>
        <dbReference type="EMBL" id="BAG21724.1"/>
    </source>
</evidence>
<name>B1VX78_STRGG</name>
<organism evidence="2 3">
    <name type="scientific">Streptomyces griseus subsp. griseus (strain JCM 4626 / CBS 651.72 / NBRC 13350 / KCC S-0626 / ISP 5235)</name>
    <dbReference type="NCBI Taxonomy" id="455632"/>
    <lineage>
        <taxon>Bacteria</taxon>
        <taxon>Bacillati</taxon>
        <taxon>Actinomycetota</taxon>
        <taxon>Actinomycetes</taxon>
        <taxon>Kitasatosporales</taxon>
        <taxon>Streptomycetaceae</taxon>
        <taxon>Streptomyces</taxon>
    </lineage>
</organism>
<dbReference type="InterPro" id="IPR001387">
    <property type="entry name" value="Cro/C1-type_HTH"/>
</dbReference>
<dbReference type="eggNOG" id="ENOG5033U9S">
    <property type="taxonomic scope" value="Bacteria"/>
</dbReference>
<evidence type="ECO:0000259" key="1">
    <source>
        <dbReference type="SMART" id="SM00530"/>
    </source>
</evidence>
<gene>
    <name evidence="2" type="ordered locus">SGR_4895</name>
</gene>
<feature type="domain" description="HTH cro/C1-type" evidence="1">
    <location>
        <begin position="11"/>
        <end position="73"/>
    </location>
</feature>
<protein>
    <recommendedName>
        <fullName evidence="1">HTH cro/C1-type domain-containing protein</fullName>
    </recommendedName>
</protein>
<dbReference type="InterPro" id="IPR010982">
    <property type="entry name" value="Lambda_DNA-bd_dom_sf"/>
</dbReference>
<dbReference type="Proteomes" id="UP000001685">
    <property type="component" value="Chromosome"/>
</dbReference>
<sequence length="228" mass="24810">MHPPLPFNARAARALREKLGMAPGHVAYGMRASFGTSHVGPEHVIAWERGTHVPDAAEFTALAGALWCQPSELMGRPSTLLEHRIARGVSAEEVARATGLTLDAYLSMEEAGLWAGDKRQSVKLGEVLGLPARDFIAITRLEEELARLLTEAVSTRWQAHIRDIAKLVSMERRDLKGPLATMHQEYQGLLAATLSRAGGTTASGEDGRRYVENIVDHFWARLPGSTGA</sequence>
<accession>B1VX78</accession>
<evidence type="ECO:0000313" key="3">
    <source>
        <dbReference type="Proteomes" id="UP000001685"/>
    </source>
</evidence>
<dbReference type="SMART" id="SM00530">
    <property type="entry name" value="HTH_XRE"/>
    <property type="match status" value="2"/>
</dbReference>
<dbReference type="AlphaFoldDB" id="B1VX78"/>
<dbReference type="KEGG" id="sgr:SGR_4895"/>
<dbReference type="PATRIC" id="fig|455632.4.peg.5005"/>
<feature type="domain" description="HTH cro/C1-type" evidence="1">
    <location>
        <begin position="79"/>
        <end position="135"/>
    </location>
</feature>
<dbReference type="HOGENOM" id="CLU_1229332_0_0_11"/>
<dbReference type="EMBL" id="AP009493">
    <property type="protein sequence ID" value="BAG21724.1"/>
    <property type="molecule type" value="Genomic_DNA"/>
</dbReference>
<dbReference type="GO" id="GO:0003677">
    <property type="term" value="F:DNA binding"/>
    <property type="evidence" value="ECO:0007669"/>
    <property type="project" value="InterPro"/>
</dbReference>
<dbReference type="SUPFAM" id="SSF47413">
    <property type="entry name" value="lambda repressor-like DNA-binding domains"/>
    <property type="match status" value="1"/>
</dbReference>
<proteinExistence type="predicted"/>
<reference evidence="3" key="1">
    <citation type="journal article" date="2008" name="J. Bacteriol.">
        <title>Genome sequence of the streptomycin-producing microorganism Streptomyces griseus IFO 13350.</title>
        <authorList>
            <person name="Ohnishi Y."/>
            <person name="Ishikawa J."/>
            <person name="Hara H."/>
            <person name="Suzuki H."/>
            <person name="Ikenoya M."/>
            <person name="Ikeda H."/>
            <person name="Yamashita A."/>
            <person name="Hattori M."/>
            <person name="Horinouchi S."/>
        </authorList>
    </citation>
    <scope>NUCLEOTIDE SEQUENCE [LARGE SCALE GENOMIC DNA]</scope>
    <source>
        <strain evidence="3">JCM 4626 / NBRC 13350</strain>
    </source>
</reference>